<dbReference type="PROSITE" id="PS51257">
    <property type="entry name" value="PROKAR_LIPOPROTEIN"/>
    <property type="match status" value="1"/>
</dbReference>
<evidence type="ECO:0000256" key="1">
    <source>
        <dbReference type="SAM" id="Phobius"/>
    </source>
</evidence>
<feature type="transmembrane region" description="Helical" evidence="1">
    <location>
        <begin position="124"/>
        <end position="157"/>
    </location>
</feature>
<feature type="transmembrane region" description="Helical" evidence="1">
    <location>
        <begin position="328"/>
        <end position="350"/>
    </location>
</feature>
<dbReference type="Proteomes" id="UP000294593">
    <property type="component" value="Unassembled WGS sequence"/>
</dbReference>
<feature type="transmembrane region" description="Helical" evidence="1">
    <location>
        <begin position="290"/>
        <end position="308"/>
    </location>
</feature>
<evidence type="ECO:0000313" key="2">
    <source>
        <dbReference type="EMBL" id="TDP82083.1"/>
    </source>
</evidence>
<comment type="caution">
    <text evidence="2">The sequence shown here is derived from an EMBL/GenBank/DDBJ whole genome shotgun (WGS) entry which is preliminary data.</text>
</comment>
<evidence type="ECO:0000313" key="3">
    <source>
        <dbReference type="Proteomes" id="UP000294593"/>
    </source>
</evidence>
<feature type="transmembrane region" description="Helical" evidence="1">
    <location>
        <begin position="163"/>
        <end position="192"/>
    </location>
</feature>
<keyword evidence="1" id="KW-1133">Transmembrane helix</keyword>
<dbReference type="EMBL" id="SNXW01000006">
    <property type="protein sequence ID" value="TDP82083.1"/>
    <property type="molecule type" value="Genomic_DNA"/>
</dbReference>
<feature type="transmembrane region" description="Helical" evidence="1">
    <location>
        <begin position="92"/>
        <end position="112"/>
    </location>
</feature>
<organism evidence="2 3">
    <name type="scientific">Aquabacterium commune</name>
    <dbReference type="NCBI Taxonomy" id="70586"/>
    <lineage>
        <taxon>Bacteria</taxon>
        <taxon>Pseudomonadati</taxon>
        <taxon>Pseudomonadota</taxon>
        <taxon>Betaproteobacteria</taxon>
        <taxon>Burkholderiales</taxon>
        <taxon>Aquabacterium</taxon>
    </lineage>
</organism>
<sequence>MNKSTASTPSAPWGQFGSLPFWLPVILGCLVVLTRLPWVGQGYGADADAWRAVQAGAHLFETGTYIPSRPPGYPLPEYFLAFCHGLGWDTPLAMTLVSAVLSGCVGALMFTVSAGAGLGRALAAALALTMTPAIFVASITVMDYLWGMVFFLIATLFMRQQKLLAAAVFLGLAAASRPTYAAGVVPLALLFLQGDFQRLRRLATWRALGVFALLSGAITLALFVPVIQSIGWRVVQTPAPGVGRWLTFALNMSINLFGPIGVPVVAVAVVDAWRMRRRSLPLTPVDRGMVAWSVSLIVLYGLLFVRLPDEAMYLAPALLGGYWLVARSAHWITLCLLSGALALSALFGGLGRAPDGGVKLLRQGLVLRDVAVQARRHCVGVAVKEVLEQPDGPDFLIVAEYRPQMMVELGAPLSERILYTAKIRPDGRWIDAEKGVLPAGKRMAIIDRAVAQQTEDDATLLPALQVVHTRANCPD</sequence>
<gene>
    <name evidence="2" type="ORF">EV672_10637</name>
</gene>
<feature type="transmembrane region" description="Helical" evidence="1">
    <location>
        <begin position="204"/>
        <end position="228"/>
    </location>
</feature>
<protein>
    <recommendedName>
        <fullName evidence="4">Dolichyl-phosphate-mannose-protein mannosyltransferase</fullName>
    </recommendedName>
</protein>
<keyword evidence="1" id="KW-0812">Transmembrane</keyword>
<keyword evidence="3" id="KW-1185">Reference proteome</keyword>
<feature type="transmembrane region" description="Helical" evidence="1">
    <location>
        <begin position="248"/>
        <end position="270"/>
    </location>
</feature>
<evidence type="ECO:0008006" key="4">
    <source>
        <dbReference type="Google" id="ProtNLM"/>
    </source>
</evidence>
<name>A0A4R6R7W8_9BURK</name>
<feature type="transmembrane region" description="Helical" evidence="1">
    <location>
        <begin position="21"/>
        <end position="38"/>
    </location>
</feature>
<reference evidence="2 3" key="1">
    <citation type="submission" date="2019-03" db="EMBL/GenBank/DDBJ databases">
        <title>Genomic Encyclopedia of Type Strains, Phase IV (KMG-IV): sequencing the most valuable type-strain genomes for metagenomic binning, comparative biology and taxonomic classification.</title>
        <authorList>
            <person name="Goeker M."/>
        </authorList>
    </citation>
    <scope>NUCLEOTIDE SEQUENCE [LARGE SCALE GENOMIC DNA]</scope>
    <source>
        <strain evidence="2 3">DSM 11901</strain>
    </source>
</reference>
<proteinExistence type="predicted"/>
<keyword evidence="1" id="KW-0472">Membrane</keyword>
<dbReference type="AlphaFoldDB" id="A0A4R6R7W8"/>
<accession>A0A4R6R7W8</accession>